<organism evidence="1 2">
    <name type="scientific">Virgisporangium aliadipatigenens</name>
    <dbReference type="NCBI Taxonomy" id="741659"/>
    <lineage>
        <taxon>Bacteria</taxon>
        <taxon>Bacillati</taxon>
        <taxon>Actinomycetota</taxon>
        <taxon>Actinomycetes</taxon>
        <taxon>Micromonosporales</taxon>
        <taxon>Micromonosporaceae</taxon>
        <taxon>Virgisporangium</taxon>
    </lineage>
</organism>
<protein>
    <recommendedName>
        <fullName evidence="3">N-acetyltransferase</fullName>
    </recommendedName>
</protein>
<dbReference type="Gene3D" id="3.40.630.30">
    <property type="match status" value="1"/>
</dbReference>
<reference evidence="1" key="1">
    <citation type="submission" date="2021-01" db="EMBL/GenBank/DDBJ databases">
        <title>Whole genome shotgun sequence of Virgisporangium aliadipatigenens NBRC 105644.</title>
        <authorList>
            <person name="Komaki H."/>
            <person name="Tamura T."/>
        </authorList>
    </citation>
    <scope>NUCLEOTIDE SEQUENCE</scope>
    <source>
        <strain evidence="1">NBRC 105644</strain>
    </source>
</reference>
<proteinExistence type="predicted"/>
<name>A0A8J3YFU2_9ACTN</name>
<accession>A0A8J3YFU2</accession>
<dbReference type="EMBL" id="BOPF01000001">
    <property type="protein sequence ID" value="GIJ43206.1"/>
    <property type="molecule type" value="Genomic_DNA"/>
</dbReference>
<dbReference type="AlphaFoldDB" id="A0A8J3YFU2"/>
<sequence length="247" mass="27073">MPVEMFPLAERPDLAPLLGTFHGGWPEFMYGDRVAPLYYDIAQTAFAQYVLVAPDPDEPTRAAAAAYSVPYTPPPVLPVGGWDAVVVAAISDRAAGRRGTQVSALEIMVQPDLRGRGLAAVVLDAMRRNAARLGHDTLVAPVRPNGKSDPFEPMSTYAFRTREDGLPVDPWLRVHVRAGARIEAVAPRSMLIAGTLAEWREWTGLPFDRPGPVRVPRALAPVHCDPDQDSAVYVEPNVWVRHSLNQR</sequence>
<gene>
    <name evidence="1" type="ORF">Val02_00920</name>
</gene>
<evidence type="ECO:0000313" key="2">
    <source>
        <dbReference type="Proteomes" id="UP000619260"/>
    </source>
</evidence>
<comment type="caution">
    <text evidence="1">The sequence shown here is derived from an EMBL/GenBank/DDBJ whole genome shotgun (WGS) entry which is preliminary data.</text>
</comment>
<dbReference type="SUPFAM" id="SSF55729">
    <property type="entry name" value="Acyl-CoA N-acyltransferases (Nat)"/>
    <property type="match status" value="1"/>
</dbReference>
<dbReference type="InterPro" id="IPR016181">
    <property type="entry name" value="Acyl_CoA_acyltransferase"/>
</dbReference>
<evidence type="ECO:0008006" key="3">
    <source>
        <dbReference type="Google" id="ProtNLM"/>
    </source>
</evidence>
<evidence type="ECO:0000313" key="1">
    <source>
        <dbReference type="EMBL" id="GIJ43206.1"/>
    </source>
</evidence>
<keyword evidence="2" id="KW-1185">Reference proteome</keyword>
<dbReference type="Proteomes" id="UP000619260">
    <property type="component" value="Unassembled WGS sequence"/>
</dbReference>